<dbReference type="Proteomes" id="UP000070344">
    <property type="component" value="Unassembled WGS sequence"/>
</dbReference>
<sequence>MSSSPPTLVEIEVDIQEGKVRGKLTPESEEKVLKNSLAGSESQFTRSCSFPFSGLRESLSEAVAKTMLKFNREFEEVGFSFSANLFGERLSLLDGERVSSLLEKFEADAGSEMRSCPDCGRLYSEQVTVCPDCGCNLYQEEEPDE</sequence>
<evidence type="ECO:0000313" key="2">
    <source>
        <dbReference type="Proteomes" id="UP000070344"/>
    </source>
</evidence>
<gene>
    <name evidence="1" type="ORF">AKJ41_03000</name>
</gene>
<evidence type="ECO:0008006" key="3">
    <source>
        <dbReference type="Google" id="ProtNLM"/>
    </source>
</evidence>
<dbReference type="AlphaFoldDB" id="A0A133V3P1"/>
<proteinExistence type="predicted"/>
<accession>A0A133V3P1</accession>
<protein>
    <recommendedName>
        <fullName evidence="3">Zinc ribbon domain-containing protein</fullName>
    </recommendedName>
</protein>
<dbReference type="EMBL" id="LHXV01000030">
    <property type="protein sequence ID" value="KXB01026.1"/>
    <property type="molecule type" value="Genomic_DNA"/>
</dbReference>
<keyword evidence="2" id="KW-1185">Reference proteome</keyword>
<evidence type="ECO:0000313" key="1">
    <source>
        <dbReference type="EMBL" id="KXB01026.1"/>
    </source>
</evidence>
<comment type="caution">
    <text evidence="1">The sequence shown here is derived from an EMBL/GenBank/DDBJ whole genome shotgun (WGS) entry which is preliminary data.</text>
</comment>
<organism evidence="1 2">
    <name type="scientific">candidate division MSBL1 archaeon SCGC-AAA259O05</name>
    <dbReference type="NCBI Taxonomy" id="1698271"/>
    <lineage>
        <taxon>Archaea</taxon>
        <taxon>Methanobacteriati</taxon>
        <taxon>Methanobacteriota</taxon>
        <taxon>candidate division MSBL1</taxon>
    </lineage>
</organism>
<name>A0A133V3P1_9EURY</name>
<reference evidence="1 2" key="1">
    <citation type="journal article" date="2016" name="Sci. Rep.">
        <title>Metabolic traits of an uncultured archaeal lineage -MSBL1- from brine pools of the Red Sea.</title>
        <authorList>
            <person name="Mwirichia R."/>
            <person name="Alam I."/>
            <person name="Rashid M."/>
            <person name="Vinu M."/>
            <person name="Ba-Alawi W."/>
            <person name="Anthony Kamau A."/>
            <person name="Kamanda Ngugi D."/>
            <person name="Goker M."/>
            <person name="Klenk H.P."/>
            <person name="Bajic V."/>
            <person name="Stingl U."/>
        </authorList>
    </citation>
    <scope>NUCLEOTIDE SEQUENCE [LARGE SCALE GENOMIC DNA]</scope>
    <source>
        <strain evidence="1">SCGC-AAA259O05</strain>
    </source>
</reference>